<proteinExistence type="predicted"/>
<dbReference type="SUPFAM" id="SSF52540">
    <property type="entry name" value="P-loop containing nucleoside triphosphate hydrolases"/>
    <property type="match status" value="1"/>
</dbReference>
<dbReference type="Proteomes" id="UP000626109">
    <property type="component" value="Unassembled WGS sequence"/>
</dbReference>
<reference evidence="2" key="1">
    <citation type="submission" date="2021-02" db="EMBL/GenBank/DDBJ databases">
        <authorList>
            <person name="Dougan E. K."/>
            <person name="Rhodes N."/>
            <person name="Thang M."/>
            <person name="Chan C."/>
        </authorList>
    </citation>
    <scope>NUCLEOTIDE SEQUENCE</scope>
</reference>
<feature type="region of interest" description="Disordered" evidence="1">
    <location>
        <begin position="167"/>
        <end position="187"/>
    </location>
</feature>
<name>A0A813IJ32_POLGL</name>
<feature type="non-terminal residue" evidence="2">
    <location>
        <position position="544"/>
    </location>
</feature>
<evidence type="ECO:0000313" key="3">
    <source>
        <dbReference type="Proteomes" id="UP000626109"/>
    </source>
</evidence>
<protein>
    <submittedName>
        <fullName evidence="2">Uncharacterized protein</fullName>
    </submittedName>
</protein>
<feature type="non-terminal residue" evidence="2">
    <location>
        <position position="1"/>
    </location>
</feature>
<accession>A0A813IJ32</accession>
<sequence>AAHSRYTDEARLKFLWRTIEEQKLNLTKNRDARANAEVQRVRASPETARLAGLLLWTRQEQNFYANLKADLDRTVGLEPVKEFIVQRLRDAAGRHVLKEGKQPRRHVLISGAFGVGKRSAAELLGRLFGLLSSQINATVRVGSRVRLAAWQDSENRGALLSKSDLGTVTEELPPGTQKPLRVQGPSGRVGNYKEDELVAEPDLLITISSLSDLLDPKSGKLRVSNGSCYFMRLAGGLGEADAQILEGVLDVGSVLVMSGSPEAVEANMGLSAFRRRQPDILVLPTLTPTSISNLIAAEVEKRGYAGVGEGDVGTPQLVTVLEHIVRQRFDDKLIKEKNGHLARDVLDLAISRKNDRTWAESLDSAERFRLTPTDFGLDVLTAEQRERRLKEVENEVSQLVGWGSAEDVGTCRHLFAQLRRQLGGSAPRGSGAQAAAAGGAAAAAGALHMPRALWIKANPGAGRETFVRLATCFLRAAGTISREEIVWVEGSEIAASKDPAELLATRLAVADRGCIAIRDLDDLADSREALRALALALGSVDGSS</sequence>
<dbReference type="InterPro" id="IPR027417">
    <property type="entry name" value="P-loop_NTPase"/>
</dbReference>
<organism evidence="2 3">
    <name type="scientific">Polarella glacialis</name>
    <name type="common">Dinoflagellate</name>
    <dbReference type="NCBI Taxonomy" id="89957"/>
    <lineage>
        <taxon>Eukaryota</taxon>
        <taxon>Sar</taxon>
        <taxon>Alveolata</taxon>
        <taxon>Dinophyceae</taxon>
        <taxon>Suessiales</taxon>
        <taxon>Suessiaceae</taxon>
        <taxon>Polarella</taxon>
    </lineage>
</organism>
<gene>
    <name evidence="2" type="ORF">PGLA2088_LOCUS9039</name>
</gene>
<evidence type="ECO:0000256" key="1">
    <source>
        <dbReference type="SAM" id="MobiDB-lite"/>
    </source>
</evidence>
<comment type="caution">
    <text evidence="2">The sequence shown here is derived from an EMBL/GenBank/DDBJ whole genome shotgun (WGS) entry which is preliminary data.</text>
</comment>
<evidence type="ECO:0000313" key="2">
    <source>
        <dbReference type="EMBL" id="CAE8651382.1"/>
    </source>
</evidence>
<dbReference type="AlphaFoldDB" id="A0A813IJ32"/>
<dbReference type="EMBL" id="CAJNNW010009867">
    <property type="protein sequence ID" value="CAE8651382.1"/>
    <property type="molecule type" value="Genomic_DNA"/>
</dbReference>